<name>A0A6P6M1X9_CARAU</name>
<dbReference type="PANTHER" id="PTHR47658:SF1">
    <property type="entry name" value="MEIOSIS INITIATOR PROTEIN"/>
    <property type="match status" value="1"/>
</dbReference>
<dbReference type="Proteomes" id="UP000515129">
    <property type="component" value="Chromosome 46"/>
</dbReference>
<feature type="compositionally biased region" description="Basic and acidic residues" evidence="2">
    <location>
        <begin position="21"/>
        <end position="32"/>
    </location>
</feature>
<dbReference type="PANTHER" id="PTHR47658">
    <property type="entry name" value="HIGH MOBILITY GROUP B PROTEIN 12-RELATED"/>
    <property type="match status" value="1"/>
</dbReference>
<accession>A0A6P6M1X9</accession>
<feature type="compositionally biased region" description="Low complexity" evidence="2">
    <location>
        <begin position="120"/>
        <end position="138"/>
    </location>
</feature>
<feature type="compositionally biased region" description="Polar residues" evidence="2">
    <location>
        <begin position="95"/>
        <end position="104"/>
    </location>
</feature>
<feature type="domain" description="HMG box" evidence="3">
    <location>
        <begin position="330"/>
        <end position="398"/>
    </location>
</feature>
<dbReference type="AlphaFoldDB" id="A0A6P6M1X9"/>
<feature type="region of interest" description="Disordered" evidence="2">
    <location>
        <begin position="277"/>
        <end position="301"/>
    </location>
</feature>
<dbReference type="PROSITE" id="PS50118">
    <property type="entry name" value="HMG_BOX_2"/>
    <property type="match status" value="1"/>
</dbReference>
<evidence type="ECO:0000256" key="1">
    <source>
        <dbReference type="PROSITE-ProRule" id="PRU00267"/>
    </source>
</evidence>
<dbReference type="InterPro" id="IPR036910">
    <property type="entry name" value="HMG_box_dom_sf"/>
</dbReference>
<dbReference type="InterPro" id="IPR009071">
    <property type="entry name" value="HMG_box_dom"/>
</dbReference>
<dbReference type="CDD" id="cd21977">
    <property type="entry name" value="HMG-box_BHMG1"/>
    <property type="match status" value="1"/>
</dbReference>
<feature type="region of interest" description="Disordered" evidence="2">
    <location>
        <begin position="90"/>
        <end position="169"/>
    </location>
</feature>
<gene>
    <name evidence="5" type="primary">LOC113064242</name>
</gene>
<feature type="compositionally biased region" description="Basic and acidic residues" evidence="2">
    <location>
        <begin position="286"/>
        <end position="295"/>
    </location>
</feature>
<dbReference type="GeneID" id="113064242"/>
<dbReference type="Pfam" id="PF00505">
    <property type="entry name" value="HMG_box"/>
    <property type="match status" value="1"/>
</dbReference>
<keyword evidence="4" id="KW-1185">Reference proteome</keyword>
<dbReference type="GO" id="GO:0003677">
    <property type="term" value="F:DNA binding"/>
    <property type="evidence" value="ECO:0007669"/>
    <property type="project" value="UniProtKB-UniRule"/>
</dbReference>
<dbReference type="Gene3D" id="1.10.30.10">
    <property type="entry name" value="High mobility group box domain"/>
    <property type="match status" value="1"/>
</dbReference>
<dbReference type="OrthoDB" id="1919336at2759"/>
<dbReference type="KEGG" id="caua:113064242"/>
<evidence type="ECO:0000259" key="3">
    <source>
        <dbReference type="PROSITE" id="PS50118"/>
    </source>
</evidence>
<dbReference type="RefSeq" id="XP_026090688.1">
    <property type="nucleotide sequence ID" value="XM_026234903.1"/>
</dbReference>
<organism evidence="4 5">
    <name type="scientific">Carassius auratus</name>
    <name type="common">Goldfish</name>
    <dbReference type="NCBI Taxonomy" id="7957"/>
    <lineage>
        <taxon>Eukaryota</taxon>
        <taxon>Metazoa</taxon>
        <taxon>Chordata</taxon>
        <taxon>Craniata</taxon>
        <taxon>Vertebrata</taxon>
        <taxon>Euteleostomi</taxon>
        <taxon>Actinopterygii</taxon>
        <taxon>Neopterygii</taxon>
        <taxon>Teleostei</taxon>
        <taxon>Ostariophysi</taxon>
        <taxon>Cypriniformes</taxon>
        <taxon>Cyprinidae</taxon>
        <taxon>Cyprininae</taxon>
        <taxon>Carassius</taxon>
    </lineage>
</organism>
<reference evidence="5" key="1">
    <citation type="submission" date="2025-08" db="UniProtKB">
        <authorList>
            <consortium name="RefSeq"/>
        </authorList>
    </citation>
    <scope>IDENTIFICATION</scope>
    <source>
        <strain evidence="5">Wakin</strain>
        <tissue evidence="5">Muscle</tissue>
    </source>
</reference>
<feature type="DNA-binding region" description="HMG box" evidence="1">
    <location>
        <begin position="330"/>
        <end position="398"/>
    </location>
</feature>
<evidence type="ECO:0000256" key="2">
    <source>
        <dbReference type="SAM" id="MobiDB-lite"/>
    </source>
</evidence>
<feature type="compositionally biased region" description="Polar residues" evidence="2">
    <location>
        <begin position="139"/>
        <end position="154"/>
    </location>
</feature>
<proteinExistence type="predicted"/>
<evidence type="ECO:0000313" key="4">
    <source>
        <dbReference type="Proteomes" id="UP000515129"/>
    </source>
</evidence>
<dbReference type="SUPFAM" id="SSF47095">
    <property type="entry name" value="HMG-box"/>
    <property type="match status" value="1"/>
</dbReference>
<feature type="region of interest" description="Disordered" evidence="2">
    <location>
        <begin position="13"/>
        <end position="47"/>
    </location>
</feature>
<dbReference type="GO" id="GO:0005634">
    <property type="term" value="C:nucleus"/>
    <property type="evidence" value="ECO:0007669"/>
    <property type="project" value="UniProtKB-UniRule"/>
</dbReference>
<sequence>MLQCFKFHQSHIHSLKSHPHRLSENHERKSESESESEDSPLSCTPPQFLKAKNMYTYSRINKYTVRLSDKKRDPQSQNSERFIINAVEEQEHLSDGQSNSSEAQTAEDKDLWPADDSEPSQSSLDSNSTTSSFNTGSTEAESTCSFCDNQTGSEDGSPGRDMLDTPPSGSGILLKDPMLGAFPAAWKKRFPFSPTLPKTPVLPLRPPLREAHSRTLNPSLLISPSQGLICSLHPDGREALHTLFEDVWVTPESTVLKSPSLPGSFANDSVETSVMRAGNGSNLSFKSEEENKSSEDETPEQLIPLKRARKGLSHRHTSRRGRVTTQPNLKKKCVNGFIMFCRMNRKLYISSYPGIPSTTVTKELASLWHILPKKERRLYCLKAWSFSRQQNRNVRAQKHEAEMKAEHSVPRPLHMLLAYRDECAAVK</sequence>
<keyword evidence="1" id="KW-0238">DNA-binding</keyword>
<keyword evidence="1" id="KW-0539">Nucleus</keyword>
<evidence type="ECO:0000313" key="5">
    <source>
        <dbReference type="RefSeq" id="XP_026090688.1"/>
    </source>
</evidence>
<protein>
    <submittedName>
        <fullName evidence="5">Uncharacterized protein LOC113064242</fullName>
    </submittedName>
</protein>